<dbReference type="GO" id="GO:0006835">
    <property type="term" value="P:dicarboxylic acid transport"/>
    <property type="evidence" value="ECO:0007669"/>
    <property type="project" value="TreeGrafter"/>
</dbReference>
<feature type="transmembrane region" description="Helical" evidence="7">
    <location>
        <begin position="45"/>
        <end position="66"/>
    </location>
</feature>
<evidence type="ECO:0000256" key="6">
    <source>
        <dbReference type="ARBA" id="ARBA00023136"/>
    </source>
</evidence>
<keyword evidence="3" id="KW-1003">Cell membrane</keyword>
<dbReference type="InterPro" id="IPR001991">
    <property type="entry name" value="Na-dicarboxylate_symporter"/>
</dbReference>
<dbReference type="EMBL" id="AP011785">
    <property type="protein sequence ID" value="BAL57852.1"/>
    <property type="molecule type" value="Genomic_DNA"/>
</dbReference>
<dbReference type="GO" id="GO:0005886">
    <property type="term" value="C:plasma membrane"/>
    <property type="evidence" value="ECO:0007669"/>
    <property type="project" value="UniProtKB-SubCell"/>
</dbReference>
<name>H5SNW6_9BACT</name>
<dbReference type="AlphaFoldDB" id="H5SNW6"/>
<evidence type="ECO:0000256" key="3">
    <source>
        <dbReference type="ARBA" id="ARBA00022475"/>
    </source>
</evidence>
<keyword evidence="6 7" id="KW-0472">Membrane</keyword>
<accession>H5SNW6</accession>
<feature type="transmembrane region" description="Helical" evidence="7">
    <location>
        <begin position="344"/>
        <end position="361"/>
    </location>
</feature>
<dbReference type="PANTHER" id="PTHR42865">
    <property type="entry name" value="PROTON/GLUTAMATE-ASPARTATE SYMPORTER"/>
    <property type="match status" value="1"/>
</dbReference>
<evidence type="ECO:0000313" key="8">
    <source>
        <dbReference type="EMBL" id="BAL57852.1"/>
    </source>
</evidence>
<evidence type="ECO:0000256" key="7">
    <source>
        <dbReference type="SAM" id="Phobius"/>
    </source>
</evidence>
<dbReference type="PANTHER" id="PTHR42865:SF7">
    <property type="entry name" value="PROTON_GLUTAMATE-ASPARTATE SYMPORTER"/>
    <property type="match status" value="1"/>
</dbReference>
<proteinExistence type="predicted"/>
<feature type="transmembrane region" description="Helical" evidence="7">
    <location>
        <begin position="159"/>
        <end position="177"/>
    </location>
</feature>
<dbReference type="Pfam" id="PF00375">
    <property type="entry name" value="SDF"/>
    <property type="match status" value="1"/>
</dbReference>
<keyword evidence="5 7" id="KW-1133">Transmembrane helix</keyword>
<feature type="transmembrane region" description="Helical" evidence="7">
    <location>
        <begin position="78"/>
        <end position="104"/>
    </location>
</feature>
<feature type="transmembrane region" description="Helical" evidence="7">
    <location>
        <begin position="233"/>
        <end position="258"/>
    </location>
</feature>
<keyword evidence="2" id="KW-0813">Transport</keyword>
<gene>
    <name evidence="8" type="ORF">HGMM_F52E02C35</name>
</gene>
<evidence type="ECO:0000256" key="4">
    <source>
        <dbReference type="ARBA" id="ARBA00022692"/>
    </source>
</evidence>
<protein>
    <submittedName>
        <fullName evidence="8">Sodium:dicarboxylate symporter</fullName>
    </submittedName>
</protein>
<comment type="subcellular location">
    <subcellularLocation>
        <location evidence="1">Cell membrane</location>
        <topology evidence="1">Multi-pass membrane protein</topology>
    </subcellularLocation>
</comment>
<feature type="transmembrane region" description="Helical" evidence="7">
    <location>
        <begin position="7"/>
        <end position="25"/>
    </location>
</feature>
<sequence>MDKEKKLSLRLLAGFGVGVAGALLARKGILPPEATLAAARIMGELFLRGIFMLILPLVVPMLLLGMQRLGSTGALGKVGRATLASVLGLTAISALLGMTLTAVFQPGTLLSPSLRTQLTEKFGQAPPARPLTSDFLLNLLPKNPFHEVATAFTPAQEGGLLSIVVFTILLGIALLHLSEDLTRPFYQVLDTLYQASLWLLLKILYWLGPIGIAGLIFQAVLGLGWEIFRILGAYAGVVLLGLLLQGAGVYSLFLRFFAGISPLRILRSSTPALLMAFSSASSNATLPTTLKVAIDRLGIAPPIAQFIITLGATVNQNGTALYEGVTLLFLAQVFGVDLPFGTQVLILALAMLIAIGAAGVPGGSLPLLAGVLPLVGIPPAAIALIYGIDRFLDMCRTTMNVYGDLVISTYVNKIYNGNPKNS</sequence>
<feature type="transmembrane region" description="Helical" evidence="7">
    <location>
        <begin position="197"/>
        <end position="221"/>
    </location>
</feature>
<keyword evidence="4 7" id="KW-0812">Transmembrane</keyword>
<dbReference type="Gene3D" id="1.10.3860.10">
    <property type="entry name" value="Sodium:dicarboxylate symporter"/>
    <property type="match status" value="1"/>
</dbReference>
<dbReference type="SUPFAM" id="SSF118215">
    <property type="entry name" value="Proton glutamate symport protein"/>
    <property type="match status" value="1"/>
</dbReference>
<dbReference type="PRINTS" id="PR00173">
    <property type="entry name" value="EDTRNSPORT"/>
</dbReference>
<evidence type="ECO:0000256" key="2">
    <source>
        <dbReference type="ARBA" id="ARBA00022448"/>
    </source>
</evidence>
<dbReference type="InterPro" id="IPR036458">
    <property type="entry name" value="Na:dicarbo_symporter_sf"/>
</dbReference>
<evidence type="ECO:0000256" key="5">
    <source>
        <dbReference type="ARBA" id="ARBA00022989"/>
    </source>
</evidence>
<reference evidence="8" key="2">
    <citation type="journal article" date="2012" name="PLoS ONE">
        <title>A Deeply Branching Thermophilic Bacterium with an Ancient Acetyl-CoA Pathway Dominates a Subsurface Ecosystem.</title>
        <authorList>
            <person name="Takami H."/>
            <person name="Noguchi H."/>
            <person name="Takaki Y."/>
            <person name="Uchiyama I."/>
            <person name="Toyoda A."/>
            <person name="Nishi S."/>
            <person name="Chee G.-J."/>
            <person name="Arai W."/>
            <person name="Nunoura T."/>
            <person name="Itoh T."/>
            <person name="Hattori M."/>
            <person name="Takai K."/>
        </authorList>
    </citation>
    <scope>NUCLEOTIDE SEQUENCE</scope>
</reference>
<dbReference type="GO" id="GO:0015293">
    <property type="term" value="F:symporter activity"/>
    <property type="evidence" value="ECO:0007669"/>
    <property type="project" value="UniProtKB-KW"/>
</dbReference>
<organism evidence="8">
    <name type="scientific">uncultured Bacteroidota bacterium</name>
    <dbReference type="NCBI Taxonomy" id="152509"/>
    <lineage>
        <taxon>Bacteria</taxon>
        <taxon>Pseudomonadati</taxon>
        <taxon>Bacteroidota</taxon>
        <taxon>environmental samples</taxon>
    </lineage>
</organism>
<reference evidence="8" key="1">
    <citation type="journal article" date="2005" name="Environ. Microbiol.">
        <title>Genetic and functional properties of uncultivated thermophilic crenarchaeotes from a subsurface gold mine as revealed by analysis of genome fragments.</title>
        <authorList>
            <person name="Nunoura T."/>
            <person name="Hirayama H."/>
            <person name="Takami H."/>
            <person name="Oida H."/>
            <person name="Nishi S."/>
            <person name="Shimamura S."/>
            <person name="Suzuki Y."/>
            <person name="Inagaki F."/>
            <person name="Takai K."/>
            <person name="Nealson K.H."/>
            <person name="Horikoshi K."/>
        </authorList>
    </citation>
    <scope>NUCLEOTIDE SEQUENCE</scope>
</reference>
<evidence type="ECO:0000256" key="1">
    <source>
        <dbReference type="ARBA" id="ARBA00004651"/>
    </source>
</evidence>
<feature type="transmembrane region" description="Helical" evidence="7">
    <location>
        <begin position="367"/>
        <end position="388"/>
    </location>
</feature>